<evidence type="ECO:0000259" key="2">
    <source>
        <dbReference type="SMART" id="SM00829"/>
    </source>
</evidence>
<reference evidence="3 4" key="1">
    <citation type="submission" date="2020-08" db="EMBL/GenBank/DDBJ databases">
        <title>Genome Sequencing of Nocardia wallacei strain FMUON74 and assembly.</title>
        <authorList>
            <person name="Toyokawa M."/>
            <person name="Uesaka K."/>
        </authorList>
    </citation>
    <scope>NUCLEOTIDE SEQUENCE [LARGE SCALE GENOMIC DNA]</scope>
    <source>
        <strain evidence="3 4">FMUON74</strain>
    </source>
</reference>
<dbReference type="InterPro" id="IPR011032">
    <property type="entry name" value="GroES-like_sf"/>
</dbReference>
<dbReference type="AlphaFoldDB" id="A0A7G1KS58"/>
<evidence type="ECO:0000256" key="1">
    <source>
        <dbReference type="SAM" id="MobiDB-lite"/>
    </source>
</evidence>
<dbReference type="Pfam" id="PF08240">
    <property type="entry name" value="ADH_N"/>
    <property type="match status" value="1"/>
</dbReference>
<dbReference type="PANTHER" id="PTHR43677">
    <property type="entry name" value="SHORT-CHAIN DEHYDROGENASE/REDUCTASE"/>
    <property type="match status" value="1"/>
</dbReference>
<dbReference type="KEGG" id="nwl:NWFMUON74_57520"/>
<proteinExistence type="predicted"/>
<dbReference type="Proteomes" id="UP000516173">
    <property type="component" value="Chromosome"/>
</dbReference>
<feature type="domain" description="Enoyl reductase (ER)" evidence="2">
    <location>
        <begin position="5"/>
        <end position="298"/>
    </location>
</feature>
<dbReference type="InterPro" id="IPR036291">
    <property type="entry name" value="NAD(P)-bd_dom_sf"/>
</dbReference>
<organism evidence="3 4">
    <name type="scientific">Nocardia wallacei</name>
    <dbReference type="NCBI Taxonomy" id="480035"/>
    <lineage>
        <taxon>Bacteria</taxon>
        <taxon>Bacillati</taxon>
        <taxon>Actinomycetota</taxon>
        <taxon>Actinomycetes</taxon>
        <taxon>Mycobacteriales</taxon>
        <taxon>Nocardiaceae</taxon>
        <taxon>Nocardia</taxon>
    </lineage>
</organism>
<dbReference type="EMBL" id="AP023396">
    <property type="protein sequence ID" value="BCK57980.1"/>
    <property type="molecule type" value="Genomic_DNA"/>
</dbReference>
<name>A0A7G1KS58_9NOCA</name>
<dbReference type="PANTHER" id="PTHR43677:SF1">
    <property type="entry name" value="ACRYLYL-COA REDUCTASE ACUI-RELATED"/>
    <property type="match status" value="1"/>
</dbReference>
<dbReference type="SMART" id="SM00829">
    <property type="entry name" value="PKS_ER"/>
    <property type="match status" value="1"/>
</dbReference>
<evidence type="ECO:0000313" key="4">
    <source>
        <dbReference type="Proteomes" id="UP000516173"/>
    </source>
</evidence>
<evidence type="ECO:0000313" key="3">
    <source>
        <dbReference type="EMBL" id="BCK57980.1"/>
    </source>
</evidence>
<gene>
    <name evidence="3" type="ORF">NWFMUON74_57520</name>
</gene>
<dbReference type="SUPFAM" id="SSF50129">
    <property type="entry name" value="GroES-like"/>
    <property type="match status" value="1"/>
</dbReference>
<accession>A0A7G1KS58</accession>
<dbReference type="InterPro" id="IPR013154">
    <property type="entry name" value="ADH-like_N"/>
</dbReference>
<feature type="region of interest" description="Disordered" evidence="1">
    <location>
        <begin position="1"/>
        <end position="22"/>
    </location>
</feature>
<dbReference type="GO" id="GO:0043957">
    <property type="term" value="F:acryloyl-CoA reductase (NADPH) activity"/>
    <property type="evidence" value="ECO:0007669"/>
    <property type="project" value="TreeGrafter"/>
</dbReference>
<keyword evidence="4" id="KW-1185">Reference proteome</keyword>
<dbReference type="Gene3D" id="3.40.50.720">
    <property type="entry name" value="NAD(P)-binding Rossmann-like Domain"/>
    <property type="match status" value="1"/>
</dbReference>
<dbReference type="InterPro" id="IPR020843">
    <property type="entry name" value="ER"/>
</dbReference>
<dbReference type="Pfam" id="PF13602">
    <property type="entry name" value="ADH_zinc_N_2"/>
    <property type="match status" value="1"/>
</dbReference>
<dbReference type="InterPro" id="IPR051397">
    <property type="entry name" value="Zn-ADH-like_protein"/>
</dbReference>
<sequence length="301" mass="30172">MYDPDARHGLRLGEAPDPTPGPGQALVRIAATSLNFGEVTYLGKNYAPGEVAGWDAAGVVAAAAADGSGPAAGQRVVTFGWRGGWAELRAVDTGELAVLPDEVDLGAAAALPVAGVTALRALRRLGPIVGRRVLVTGASGGVGRFAVRLGALAGAHVVAAVGRPERGAGLLESGAAEVVSGGLSEVREPVHGVIDNVGGPLLAEAYALLAPEGLALSVGKASMAPTTIDFEQARVANPGARIEAFGVGPGFGPDLAYLAALVAAGRLDPQVGWRGDWARAGEAADLLLGREVNGKVVLDIA</sequence>
<dbReference type="Gene3D" id="3.90.180.10">
    <property type="entry name" value="Medium-chain alcohol dehydrogenases, catalytic domain"/>
    <property type="match status" value="1"/>
</dbReference>
<protein>
    <submittedName>
        <fullName evidence="3">Oxidoreductase</fullName>
    </submittedName>
</protein>
<dbReference type="SUPFAM" id="SSF51735">
    <property type="entry name" value="NAD(P)-binding Rossmann-fold domains"/>
    <property type="match status" value="1"/>
</dbReference>